<accession>A0A376MNK6</accession>
<proteinExistence type="predicted"/>
<evidence type="ECO:0000256" key="1">
    <source>
        <dbReference type="SAM" id="Phobius"/>
    </source>
</evidence>
<dbReference type="EMBL" id="UGAW01000001">
    <property type="protein sequence ID" value="STG52039.1"/>
    <property type="molecule type" value="Genomic_DNA"/>
</dbReference>
<dbReference type="Proteomes" id="UP000254817">
    <property type="component" value="Unassembled WGS sequence"/>
</dbReference>
<feature type="transmembrane region" description="Helical" evidence="1">
    <location>
        <begin position="17"/>
        <end position="38"/>
    </location>
</feature>
<protein>
    <submittedName>
        <fullName evidence="2">Cadaverine/lysine antiporter</fullName>
    </submittedName>
</protein>
<feature type="transmembrane region" description="Helical" evidence="1">
    <location>
        <begin position="50"/>
        <end position="68"/>
    </location>
</feature>
<dbReference type="AlphaFoldDB" id="A0A376MNK6"/>
<keyword evidence="1" id="KW-0812">Transmembrane</keyword>
<keyword evidence="1" id="KW-0472">Membrane</keyword>
<reference evidence="2 3" key="1">
    <citation type="submission" date="2018-06" db="EMBL/GenBank/DDBJ databases">
        <authorList>
            <consortium name="Pathogen Informatics"/>
            <person name="Doyle S."/>
        </authorList>
    </citation>
    <scope>NUCLEOTIDE SEQUENCE [LARGE SCALE GENOMIC DNA]</scope>
    <source>
        <strain evidence="2 3">NCTC11112</strain>
    </source>
</reference>
<name>A0A376MNK6_ECOLX</name>
<sequence length="111" mass="12183">MILITLMNSAGGKASDLFGELTGIAVLLTMLPYFYSCVDLIRFEGVNIRNFVSLICSVLGCVFCFIALMGASSFELAGTFIVSLIILMFYARKMHERQSTSMDNHTASNAH</sequence>
<evidence type="ECO:0000313" key="2">
    <source>
        <dbReference type="EMBL" id="STG52039.1"/>
    </source>
</evidence>
<organism evidence="2 3">
    <name type="scientific">Escherichia coli</name>
    <dbReference type="NCBI Taxonomy" id="562"/>
    <lineage>
        <taxon>Bacteria</taxon>
        <taxon>Pseudomonadati</taxon>
        <taxon>Pseudomonadota</taxon>
        <taxon>Gammaproteobacteria</taxon>
        <taxon>Enterobacterales</taxon>
        <taxon>Enterobacteriaceae</taxon>
        <taxon>Escherichia</taxon>
    </lineage>
</organism>
<evidence type="ECO:0000313" key="3">
    <source>
        <dbReference type="Proteomes" id="UP000254817"/>
    </source>
</evidence>
<feature type="transmembrane region" description="Helical" evidence="1">
    <location>
        <begin position="74"/>
        <end position="91"/>
    </location>
</feature>
<gene>
    <name evidence="2" type="primary">cadB_1</name>
    <name evidence="2" type="ORF">NCTC11112_02528</name>
</gene>
<keyword evidence="1" id="KW-1133">Transmembrane helix</keyword>